<dbReference type="Proteomes" id="UP000317715">
    <property type="component" value="Unassembled WGS sequence"/>
</dbReference>
<proteinExistence type="predicted"/>
<feature type="region of interest" description="Disordered" evidence="1">
    <location>
        <begin position="90"/>
        <end position="109"/>
    </location>
</feature>
<evidence type="ECO:0000313" key="3">
    <source>
        <dbReference type="Proteomes" id="UP000317715"/>
    </source>
</evidence>
<gene>
    <name evidence="2" type="ORF">AAU01_24750</name>
</gene>
<dbReference type="AlphaFoldDB" id="A0A4Y3ND24"/>
<evidence type="ECO:0000313" key="2">
    <source>
        <dbReference type="EMBL" id="GEB19720.1"/>
    </source>
</evidence>
<comment type="caution">
    <text evidence="2">The sequence shown here is derived from an EMBL/GenBank/DDBJ whole genome shotgun (WGS) entry which is preliminary data.</text>
</comment>
<keyword evidence="3" id="KW-1185">Reference proteome</keyword>
<evidence type="ECO:0000256" key="1">
    <source>
        <dbReference type="SAM" id="MobiDB-lite"/>
    </source>
</evidence>
<dbReference type="EMBL" id="BJMD01000014">
    <property type="protein sequence ID" value="GEB19720.1"/>
    <property type="molecule type" value="Genomic_DNA"/>
</dbReference>
<sequence>MAQVLGKGLTEFSELSIRVTVQSSSGSSNSLGNGGLHISRDAMSVLVDIEQDGDIKLRRAIGAQSTQVGPEGKSVKSLKLVTHQPSLRGGRDCRLTVTPGHRCNRPGTT</sequence>
<name>A0A4Y3ND24_PAEAU</name>
<reference evidence="2 3" key="1">
    <citation type="submission" date="2019-06" db="EMBL/GenBank/DDBJ databases">
        <title>Whole genome shotgun sequence of Paenarthrobacter aurescens NBRC 12136.</title>
        <authorList>
            <person name="Hosoyama A."/>
            <person name="Uohara A."/>
            <person name="Ohji S."/>
            <person name="Ichikawa N."/>
        </authorList>
    </citation>
    <scope>NUCLEOTIDE SEQUENCE [LARGE SCALE GENOMIC DNA]</scope>
    <source>
        <strain evidence="2 3">NBRC 12136</strain>
    </source>
</reference>
<accession>A0A4Y3ND24</accession>
<protein>
    <submittedName>
        <fullName evidence="2">Uncharacterized protein</fullName>
    </submittedName>
</protein>
<organism evidence="2 3">
    <name type="scientific">Paenarthrobacter aurescens</name>
    <name type="common">Arthrobacter aurescens</name>
    <dbReference type="NCBI Taxonomy" id="43663"/>
    <lineage>
        <taxon>Bacteria</taxon>
        <taxon>Bacillati</taxon>
        <taxon>Actinomycetota</taxon>
        <taxon>Actinomycetes</taxon>
        <taxon>Micrococcales</taxon>
        <taxon>Micrococcaceae</taxon>
        <taxon>Paenarthrobacter</taxon>
    </lineage>
</organism>